<feature type="compositionally biased region" description="Low complexity" evidence="5">
    <location>
        <begin position="127"/>
        <end position="150"/>
    </location>
</feature>
<gene>
    <name evidence="8" type="ORF">BKA67DRAFT_665212</name>
</gene>
<evidence type="ECO:0000256" key="1">
    <source>
        <dbReference type="ARBA" id="ARBA00022669"/>
    </source>
</evidence>
<protein>
    <recommendedName>
        <fullName evidence="7">LysM domain-containing protein</fullName>
    </recommendedName>
</protein>
<dbReference type="PANTHER" id="PTHR34997:SF2">
    <property type="entry name" value="LYSM DOMAIN-CONTAINING PROTEIN-RELATED"/>
    <property type="match status" value="1"/>
</dbReference>
<dbReference type="GeneID" id="70137414"/>
<comment type="similarity">
    <text evidence="4">Belongs to the secreted LysM effector family.</text>
</comment>
<dbReference type="InterPro" id="IPR036779">
    <property type="entry name" value="LysM_dom_sf"/>
</dbReference>
<evidence type="ECO:0000256" key="6">
    <source>
        <dbReference type="SAM" id="SignalP"/>
    </source>
</evidence>
<sequence>MRELPKLTWVYFLLIGYLYCIQTSSSRSGDTTSSSTAATTTTTCSLTTTTTSPTPPAETLDGTSPDCTKWNVVASVNEDCGTLESEYGITHEQFLDWNTAVSDDCFTNFWGGYAYCVGVGSGDSGSASTTTAATATTTSSPATETSTTTAPDPNQAGNVISTCNRFGQAQDGDWCTAFADRYGLAYADFYSWNSVLGEDGSNCGGSFWGTYWYCIGVSV</sequence>
<evidence type="ECO:0000256" key="5">
    <source>
        <dbReference type="SAM" id="MobiDB-lite"/>
    </source>
</evidence>
<feature type="signal peptide" evidence="6">
    <location>
        <begin position="1"/>
        <end position="26"/>
    </location>
</feature>
<evidence type="ECO:0000313" key="9">
    <source>
        <dbReference type="Proteomes" id="UP000758603"/>
    </source>
</evidence>
<evidence type="ECO:0000313" key="8">
    <source>
        <dbReference type="EMBL" id="KAH6643398.1"/>
    </source>
</evidence>
<evidence type="ECO:0000256" key="2">
    <source>
        <dbReference type="ARBA" id="ARBA00022729"/>
    </source>
</evidence>
<organism evidence="8 9">
    <name type="scientific">Truncatella angustata</name>
    <dbReference type="NCBI Taxonomy" id="152316"/>
    <lineage>
        <taxon>Eukaryota</taxon>
        <taxon>Fungi</taxon>
        <taxon>Dikarya</taxon>
        <taxon>Ascomycota</taxon>
        <taxon>Pezizomycotina</taxon>
        <taxon>Sordariomycetes</taxon>
        <taxon>Xylariomycetidae</taxon>
        <taxon>Amphisphaeriales</taxon>
        <taxon>Sporocadaceae</taxon>
        <taxon>Truncatella</taxon>
    </lineage>
</organism>
<evidence type="ECO:0000259" key="7">
    <source>
        <dbReference type="PROSITE" id="PS51782"/>
    </source>
</evidence>
<keyword evidence="9" id="KW-1185">Reference proteome</keyword>
<reference evidence="8" key="1">
    <citation type="journal article" date="2021" name="Nat. Commun.">
        <title>Genetic determinants of endophytism in the Arabidopsis root mycobiome.</title>
        <authorList>
            <person name="Mesny F."/>
            <person name="Miyauchi S."/>
            <person name="Thiergart T."/>
            <person name="Pickel B."/>
            <person name="Atanasova L."/>
            <person name="Karlsson M."/>
            <person name="Huettel B."/>
            <person name="Barry K.W."/>
            <person name="Haridas S."/>
            <person name="Chen C."/>
            <person name="Bauer D."/>
            <person name="Andreopoulos W."/>
            <person name="Pangilinan J."/>
            <person name="LaButti K."/>
            <person name="Riley R."/>
            <person name="Lipzen A."/>
            <person name="Clum A."/>
            <person name="Drula E."/>
            <person name="Henrissat B."/>
            <person name="Kohler A."/>
            <person name="Grigoriev I.V."/>
            <person name="Martin F.M."/>
            <person name="Hacquard S."/>
        </authorList>
    </citation>
    <scope>NUCLEOTIDE SEQUENCE</scope>
    <source>
        <strain evidence="8">MPI-SDFR-AT-0073</strain>
    </source>
</reference>
<dbReference type="EMBL" id="JAGPXC010000013">
    <property type="protein sequence ID" value="KAH6643398.1"/>
    <property type="molecule type" value="Genomic_DNA"/>
</dbReference>
<proteinExistence type="inferred from homology"/>
<keyword evidence="2 6" id="KW-0732">Signal</keyword>
<comment type="caution">
    <text evidence="8">The sequence shown here is derived from an EMBL/GenBank/DDBJ whole genome shotgun (WGS) entry which is preliminary data.</text>
</comment>
<dbReference type="RefSeq" id="XP_045951328.1">
    <property type="nucleotide sequence ID" value="XM_046108523.1"/>
</dbReference>
<feature type="region of interest" description="Disordered" evidence="5">
    <location>
        <begin position="127"/>
        <end position="156"/>
    </location>
</feature>
<dbReference type="InterPro" id="IPR018392">
    <property type="entry name" value="LysM"/>
</dbReference>
<dbReference type="PROSITE" id="PS51782">
    <property type="entry name" value="LYSM"/>
    <property type="match status" value="1"/>
</dbReference>
<dbReference type="Proteomes" id="UP000758603">
    <property type="component" value="Unassembled WGS sequence"/>
</dbReference>
<dbReference type="OrthoDB" id="2281372at2759"/>
<name>A0A9P8RF13_9PEZI</name>
<feature type="chain" id="PRO_5040503507" description="LysM domain-containing protein" evidence="6">
    <location>
        <begin position="27"/>
        <end position="219"/>
    </location>
</feature>
<keyword evidence="1" id="KW-0147">Chitin-binding</keyword>
<feature type="domain" description="LysM" evidence="7">
    <location>
        <begin position="69"/>
        <end position="117"/>
    </location>
</feature>
<evidence type="ECO:0000256" key="4">
    <source>
        <dbReference type="ARBA" id="ARBA00044955"/>
    </source>
</evidence>
<keyword evidence="3" id="KW-0843">Virulence</keyword>
<evidence type="ECO:0000256" key="3">
    <source>
        <dbReference type="ARBA" id="ARBA00023026"/>
    </source>
</evidence>
<dbReference type="GO" id="GO:0008061">
    <property type="term" value="F:chitin binding"/>
    <property type="evidence" value="ECO:0007669"/>
    <property type="project" value="UniProtKB-KW"/>
</dbReference>
<dbReference type="InterPro" id="IPR052210">
    <property type="entry name" value="LysM1-like"/>
</dbReference>
<dbReference type="PANTHER" id="PTHR34997">
    <property type="entry name" value="AM15"/>
    <property type="match status" value="1"/>
</dbReference>
<dbReference type="AlphaFoldDB" id="A0A9P8RF13"/>
<dbReference type="Gene3D" id="3.10.350.10">
    <property type="entry name" value="LysM domain"/>
    <property type="match status" value="2"/>
</dbReference>
<accession>A0A9P8RF13</accession>